<dbReference type="InterPro" id="IPR002885">
    <property type="entry name" value="PPR_rpt"/>
</dbReference>
<evidence type="ECO:0008006" key="5">
    <source>
        <dbReference type="Google" id="ProtNLM"/>
    </source>
</evidence>
<reference evidence="4" key="2">
    <citation type="journal article" date="2017" name="Front. Plant Sci.">
        <title>Climate Clever Clovers: New Paradigm to Reduce the Environmental Footprint of Ruminants by Breeding Low Methanogenic Forages Utilizing Haplotype Variation.</title>
        <authorList>
            <person name="Kaur P."/>
            <person name="Appels R."/>
            <person name="Bayer P.E."/>
            <person name="Keeble-Gagnere G."/>
            <person name="Wang J."/>
            <person name="Hirakawa H."/>
            <person name="Shirasawa K."/>
            <person name="Vercoe P."/>
            <person name="Stefanova K."/>
            <person name="Durmic Z."/>
            <person name="Nichols P."/>
            <person name="Revell C."/>
            <person name="Isobe S.N."/>
            <person name="Edwards D."/>
            <person name="Erskine W."/>
        </authorList>
    </citation>
    <scope>NUCLEOTIDE SEQUENCE [LARGE SCALE GENOMIC DNA]</scope>
    <source>
        <strain evidence="4">cv. Daliak</strain>
    </source>
</reference>
<evidence type="ECO:0000313" key="4">
    <source>
        <dbReference type="Proteomes" id="UP000242715"/>
    </source>
</evidence>
<dbReference type="Gene3D" id="1.25.40.10">
    <property type="entry name" value="Tetratricopeptide repeat domain"/>
    <property type="match status" value="1"/>
</dbReference>
<dbReference type="AlphaFoldDB" id="A0A1B5Z9C5"/>
<organism evidence="2 4">
    <name type="scientific">Trifolium subterraneum</name>
    <name type="common">Subterranean clover</name>
    <dbReference type="NCBI Taxonomy" id="3900"/>
    <lineage>
        <taxon>Eukaryota</taxon>
        <taxon>Viridiplantae</taxon>
        <taxon>Streptophyta</taxon>
        <taxon>Embryophyta</taxon>
        <taxon>Tracheophyta</taxon>
        <taxon>Spermatophyta</taxon>
        <taxon>Magnoliopsida</taxon>
        <taxon>eudicotyledons</taxon>
        <taxon>Gunneridae</taxon>
        <taxon>Pentapetalae</taxon>
        <taxon>rosids</taxon>
        <taxon>fabids</taxon>
        <taxon>Fabales</taxon>
        <taxon>Fabaceae</taxon>
        <taxon>Papilionoideae</taxon>
        <taxon>50 kb inversion clade</taxon>
        <taxon>NPAAA clade</taxon>
        <taxon>Hologalegina</taxon>
        <taxon>IRL clade</taxon>
        <taxon>Trifolieae</taxon>
        <taxon>Trifolium</taxon>
    </lineage>
</organism>
<accession>A0A1B5Z9C5</accession>
<evidence type="ECO:0000256" key="1">
    <source>
        <dbReference type="ARBA" id="ARBA00022737"/>
    </source>
</evidence>
<dbReference type="GO" id="GO:0003723">
    <property type="term" value="F:RNA binding"/>
    <property type="evidence" value="ECO:0007669"/>
    <property type="project" value="InterPro"/>
</dbReference>
<sequence length="128" mass="13827">MLSDSSSHNHFTFTHALKACCSFHALSKGFEIHARLIKSGHISDLFIKNSLLHFYLSSNDVVSATRVFKSIPFPDVVSWTSLISGLSKCGFESKAIDAFSSMNVKPNALTLVSAFSACSSIGALRLGL</sequence>
<dbReference type="PANTHER" id="PTHR47926:SF347">
    <property type="entry name" value="PENTATRICOPEPTIDE REPEAT-CONTAINING PROTEIN"/>
    <property type="match status" value="1"/>
</dbReference>
<name>A0A1B5Z9C5_TRISU</name>
<dbReference type="PANTHER" id="PTHR47926">
    <property type="entry name" value="PENTATRICOPEPTIDE REPEAT-CONTAINING PROTEIN"/>
    <property type="match status" value="1"/>
</dbReference>
<dbReference type="NCBIfam" id="TIGR00756">
    <property type="entry name" value="PPR"/>
    <property type="match status" value="1"/>
</dbReference>
<dbReference type="EMBL" id="DF975394">
    <property type="protein sequence ID" value="GAU51695.1"/>
    <property type="molecule type" value="Genomic_DNA"/>
</dbReference>
<dbReference type="InterPro" id="IPR046960">
    <property type="entry name" value="PPR_At4g14850-like_plant"/>
</dbReference>
<dbReference type="OrthoDB" id="1372509at2759"/>
<keyword evidence="1" id="KW-0677">Repeat</keyword>
<evidence type="ECO:0000313" key="3">
    <source>
        <dbReference type="EMBL" id="GAU51695.1"/>
    </source>
</evidence>
<gene>
    <name evidence="3" type="ORF">TSUD_387270</name>
    <name evidence="2" type="ORF">TSUD_425780</name>
</gene>
<dbReference type="FunFam" id="1.25.40.10:FF:001645">
    <property type="entry name" value="Os04g0676200 protein"/>
    <property type="match status" value="1"/>
</dbReference>
<protein>
    <recommendedName>
        <fullName evidence="5">Pentatricopeptide repeat-containing protein</fullName>
    </recommendedName>
</protein>
<dbReference type="Proteomes" id="UP000242715">
    <property type="component" value="Unassembled WGS sequence"/>
</dbReference>
<reference evidence="2" key="1">
    <citation type="submission" date="2015-11" db="EMBL/GenBank/DDBJ databases">
        <title>Climate clever clovers: pastures for reduced methane emission by livestock.</title>
        <authorList>
            <person name="Hirakawa H."/>
            <person name="Kaur P."/>
            <person name="Shirasawa K."/>
            <person name="Nichols P."/>
            <person name="Nagano S."/>
            <person name="Appels R."/>
            <person name="Erskine W."/>
            <person name="Isobe S."/>
        </authorList>
    </citation>
    <scope>NUCLEOTIDE SEQUENCE</scope>
</reference>
<dbReference type="EMBL" id="BCLP01055417">
    <property type="protein sequence ID" value="GAU10729.1"/>
    <property type="molecule type" value="Genomic_DNA"/>
</dbReference>
<dbReference type="InterPro" id="IPR011990">
    <property type="entry name" value="TPR-like_helical_dom_sf"/>
</dbReference>
<dbReference type="GO" id="GO:0009451">
    <property type="term" value="P:RNA modification"/>
    <property type="evidence" value="ECO:0007669"/>
    <property type="project" value="InterPro"/>
</dbReference>
<dbReference type="Pfam" id="PF01535">
    <property type="entry name" value="PPR"/>
    <property type="match status" value="1"/>
</dbReference>
<evidence type="ECO:0000313" key="2">
    <source>
        <dbReference type="EMBL" id="GAU10729.1"/>
    </source>
</evidence>
<proteinExistence type="predicted"/>
<keyword evidence="4" id="KW-1185">Reference proteome</keyword>